<evidence type="ECO:0000259" key="5">
    <source>
        <dbReference type="Pfam" id="PF24883"/>
    </source>
</evidence>
<dbReference type="Pfam" id="PF00400">
    <property type="entry name" value="WD40"/>
    <property type="match status" value="4"/>
</dbReference>
<dbReference type="InterPro" id="IPR027417">
    <property type="entry name" value="P-loop_NTPase"/>
</dbReference>
<feature type="domain" description="Nephrocystin 3-like N-terminal" evidence="5">
    <location>
        <begin position="574"/>
        <end position="725"/>
    </location>
</feature>
<dbReference type="HOGENOM" id="CLU_000288_6_5_1"/>
<evidence type="ECO:0000256" key="2">
    <source>
        <dbReference type="ARBA" id="ARBA00022737"/>
    </source>
</evidence>
<feature type="repeat" description="WD" evidence="3">
    <location>
        <begin position="1155"/>
        <end position="1196"/>
    </location>
</feature>
<dbReference type="SUPFAM" id="SSF50978">
    <property type="entry name" value="WD40 repeat-like"/>
    <property type="match status" value="1"/>
</dbReference>
<dbReference type="Proteomes" id="UP000007148">
    <property type="component" value="Unassembled WGS sequence"/>
</dbReference>
<dbReference type="InterPro" id="IPR056884">
    <property type="entry name" value="NPHP3-like_N"/>
</dbReference>
<dbReference type="GO" id="GO:0007166">
    <property type="term" value="P:cell surface receptor signaling pathway"/>
    <property type="evidence" value="ECO:0007669"/>
    <property type="project" value="InterPro"/>
</dbReference>
<dbReference type="Gene3D" id="2.130.10.10">
    <property type="entry name" value="YVTN repeat-like/Quinoprotein amine dehydrogenase"/>
    <property type="match status" value="1"/>
</dbReference>
<dbReference type="CDD" id="cd21037">
    <property type="entry name" value="MLKL_NTD"/>
    <property type="match status" value="1"/>
</dbReference>
<dbReference type="InParanoid" id="G4TVY2"/>
<dbReference type="InterPro" id="IPR015943">
    <property type="entry name" value="WD40/YVTN_repeat-like_dom_sf"/>
</dbReference>
<dbReference type="SMART" id="SM00320">
    <property type="entry name" value="WD40"/>
    <property type="match status" value="4"/>
</dbReference>
<dbReference type="EMBL" id="CAFZ01000456">
    <property type="protein sequence ID" value="CCA75475.1"/>
    <property type="molecule type" value="Genomic_DNA"/>
</dbReference>
<accession>G4TVY2</accession>
<dbReference type="eggNOG" id="KOG0266">
    <property type="taxonomic scope" value="Eukaryota"/>
</dbReference>
<gene>
    <name evidence="6" type="ORF">PIIN_09458</name>
</gene>
<evidence type="ECO:0000256" key="4">
    <source>
        <dbReference type="SAM" id="MobiDB-lite"/>
    </source>
</evidence>
<sequence length="1309" mass="146129">MDHRKSFRLTTSHMNEETFWVTNPPHISPFLQPFLRRIEWLDHSFRNSKFLIMQMLHINLAMRHTLYHLAKEFDVDELIILDSDGKIECFSDLLVDWEDCVKGVVHITDMNDVPTYQDTLDLLFKRLCDMVHGGSSEVRNSCALFNSLRDSDNMFLEQTKSQLQGIQEPTTSTANKYLHKDIRSRDASLIVVNPSSLPGDIPPPGGTVDPMQGEQEGVKSSLAGSMKTSEGAGIQDDQDKSPEGTGWSKFRSKFRAESMINCEWWQWQTSPTEEYGATHEELPNGVNLAHSTSSAGPFGTQTTSLSVQHAGFELGLQNAKIAMEEKLNPVGSTMISNEELDVPPYTPRVMDLDPSRGSTVAESSSQGKGKAHITAASQLDTLANLAEASDILSPLKAAARATRSILDVIQAADDNQEEWADLAQRLEEYMSSVESTITTFESYPQEERVVHQAFSQPLIRYVELLEQFHGTVAHYRHKRSRLGALTSLSKTKVDAGSIRKFNRDIEDRHRQFMEALTMFAAFRIQVVEQHTKAILTEVDALTMIQLPIVASVASSMHRTCLPGTRQTVLRILCRWAEDDLPQRPIFWLSDIAGSGKSTVAMSMVEIWRESGLLGGHFFFCFTTSEGSTTDKFCSTIARDLAHNIPELAPHIATALKRNPSIMRRPLNDQFRTLVSGPLQYRKRPVILVIDAVDECKSGSQRKELLETLSAAAQETMNLKIFITSRPDTVIEAVLKPISIRRKLENRLHGTNHRDNINDIAVYVHQSLDGVLSQEKRQHLITKASGWFIWASSACRMLKDEKMLENPQRLYDRLITGGETEDIGKVYNSIFWRIEPKYHTNMWNMLSVIAAVFEPLTTDDLDDLMGHIGVGGSAIALINALGGIIAADSTTSLIHFCHPTLVEYLRQSPITQTHSRDEIYIDIANAHGQIASWCFKNLTSRVEGLKFNICEIESSFYLNQQVPDLAARVSRFIPRKLRYASSHWLHHMAKTNSDWQKALKYKVRHIVRSPYVLYWMEILSVTGGVARAISGLRALTLHGELEMRTRRRILDIHRFMMEFSLPIQQSAPHIYISALPFTPTESQLRVESLKNCDEVLVVSRGLRDTYPVLPTILRGHKGGIYALAISSDGSRIASGSSDNTIRVWDADTGQPLGEQIQGHKSSVTAIAFSPDNLRIVSGSNDNTLRLWDADTGQGLGEPLRGHVNSVNAVAFYPDSSRIISGSSDNTIRLWDAESGQPVGVPLLGHGGAICALALSPDGSRIVSGSDDQTMRLWDAGTGQPLGSPLRGHEDSVLAVALFAGWLPNYFWLSR</sequence>
<comment type="caution">
    <text evidence="6">The sequence shown here is derived from an EMBL/GenBank/DDBJ whole genome shotgun (WGS) entry which is preliminary data.</text>
</comment>
<evidence type="ECO:0000256" key="1">
    <source>
        <dbReference type="ARBA" id="ARBA00022574"/>
    </source>
</evidence>
<keyword evidence="7" id="KW-1185">Reference proteome</keyword>
<dbReference type="Gene3D" id="3.40.50.300">
    <property type="entry name" value="P-loop containing nucleotide triphosphate hydrolases"/>
    <property type="match status" value="1"/>
</dbReference>
<feature type="region of interest" description="Disordered" evidence="4">
    <location>
        <begin position="196"/>
        <end position="248"/>
    </location>
</feature>
<reference evidence="6 7" key="1">
    <citation type="journal article" date="2011" name="PLoS Pathog.">
        <title>Endophytic Life Strategies Decoded by Genome and Transcriptome Analyses of the Mutualistic Root Symbiont Piriformospora indica.</title>
        <authorList>
            <person name="Zuccaro A."/>
            <person name="Lahrmann U."/>
            <person name="Guldener U."/>
            <person name="Langen G."/>
            <person name="Pfiffi S."/>
            <person name="Biedenkopf D."/>
            <person name="Wong P."/>
            <person name="Samans B."/>
            <person name="Grimm C."/>
            <person name="Basiewicz M."/>
            <person name="Murat C."/>
            <person name="Martin F."/>
            <person name="Kogel K.H."/>
        </authorList>
    </citation>
    <scope>NUCLEOTIDE SEQUENCE [LARGE SCALE GENOMIC DNA]</scope>
    <source>
        <strain evidence="6 7">DSM 11827</strain>
    </source>
</reference>
<dbReference type="CDD" id="cd00200">
    <property type="entry name" value="WD40"/>
    <property type="match status" value="1"/>
</dbReference>
<dbReference type="InterPro" id="IPR001680">
    <property type="entry name" value="WD40_rpt"/>
</dbReference>
<dbReference type="PRINTS" id="PR00320">
    <property type="entry name" value="GPROTEINBRPT"/>
</dbReference>
<protein>
    <recommendedName>
        <fullName evidence="5">Nephrocystin 3-like N-terminal domain-containing protein</fullName>
    </recommendedName>
</protein>
<dbReference type="InterPro" id="IPR019775">
    <property type="entry name" value="WD40_repeat_CS"/>
</dbReference>
<evidence type="ECO:0000313" key="7">
    <source>
        <dbReference type="Proteomes" id="UP000007148"/>
    </source>
</evidence>
<dbReference type="PROSITE" id="PS00678">
    <property type="entry name" value="WD_REPEATS_1"/>
    <property type="match status" value="3"/>
</dbReference>
<feature type="repeat" description="WD" evidence="3">
    <location>
        <begin position="1241"/>
        <end position="1282"/>
    </location>
</feature>
<dbReference type="InterPro" id="IPR059179">
    <property type="entry name" value="MLKL-like_MCAfunc"/>
</dbReference>
<dbReference type="InterPro" id="IPR036322">
    <property type="entry name" value="WD40_repeat_dom_sf"/>
</dbReference>
<evidence type="ECO:0000313" key="6">
    <source>
        <dbReference type="EMBL" id="CCA75475.1"/>
    </source>
</evidence>
<dbReference type="STRING" id="1109443.G4TVY2"/>
<dbReference type="Gene3D" id="1.20.930.20">
    <property type="entry name" value="Adaptor protein Cbl, N-terminal domain"/>
    <property type="match status" value="1"/>
</dbReference>
<keyword evidence="2" id="KW-0677">Repeat</keyword>
<dbReference type="InterPro" id="IPR020472">
    <property type="entry name" value="WD40_PAC1"/>
</dbReference>
<evidence type="ECO:0000256" key="3">
    <source>
        <dbReference type="PROSITE-ProRule" id="PRU00221"/>
    </source>
</evidence>
<dbReference type="OrthoDB" id="2932404at2759"/>
<dbReference type="PROSITE" id="PS50082">
    <property type="entry name" value="WD_REPEATS_2"/>
    <property type="match status" value="4"/>
</dbReference>
<feature type="repeat" description="WD" evidence="3">
    <location>
        <begin position="1112"/>
        <end position="1153"/>
    </location>
</feature>
<dbReference type="Pfam" id="PF24883">
    <property type="entry name" value="NPHP3_N"/>
    <property type="match status" value="1"/>
</dbReference>
<dbReference type="PANTHER" id="PTHR19848">
    <property type="entry name" value="WD40 REPEAT PROTEIN"/>
    <property type="match status" value="1"/>
</dbReference>
<organism evidence="6 7">
    <name type="scientific">Serendipita indica (strain DSM 11827)</name>
    <name type="common">Root endophyte fungus</name>
    <name type="synonym">Piriformospora indica</name>
    <dbReference type="NCBI Taxonomy" id="1109443"/>
    <lineage>
        <taxon>Eukaryota</taxon>
        <taxon>Fungi</taxon>
        <taxon>Dikarya</taxon>
        <taxon>Basidiomycota</taxon>
        <taxon>Agaricomycotina</taxon>
        <taxon>Agaricomycetes</taxon>
        <taxon>Sebacinales</taxon>
        <taxon>Serendipitaceae</taxon>
        <taxon>Serendipita</taxon>
    </lineage>
</organism>
<keyword evidence="1 3" id="KW-0853">WD repeat</keyword>
<dbReference type="PROSITE" id="PS50294">
    <property type="entry name" value="WD_REPEATS_REGION"/>
    <property type="match status" value="4"/>
</dbReference>
<dbReference type="PANTHER" id="PTHR19848:SF8">
    <property type="entry name" value="F-BOX AND WD REPEAT DOMAIN CONTAINING 7"/>
    <property type="match status" value="1"/>
</dbReference>
<dbReference type="SUPFAM" id="SSF52540">
    <property type="entry name" value="P-loop containing nucleoside triphosphate hydrolases"/>
    <property type="match status" value="1"/>
</dbReference>
<name>G4TVY2_SERID</name>
<proteinExistence type="predicted"/>
<feature type="repeat" description="WD" evidence="3">
    <location>
        <begin position="1198"/>
        <end position="1239"/>
    </location>
</feature>
<dbReference type="InterPro" id="IPR036537">
    <property type="entry name" value="Adaptor_Cbl_N_dom_sf"/>
</dbReference>